<dbReference type="SFLD" id="SFLDG00180">
    <property type="entry name" value="muconate_cycloisomerase"/>
    <property type="match status" value="1"/>
</dbReference>
<keyword evidence="4 7" id="KW-0413">Isomerase</keyword>
<dbReference type="Pfam" id="PF13378">
    <property type="entry name" value="MR_MLE_C"/>
    <property type="match status" value="1"/>
</dbReference>
<dbReference type="Proteomes" id="UP000607559">
    <property type="component" value="Unassembled WGS sequence"/>
</dbReference>
<evidence type="ECO:0000256" key="7">
    <source>
        <dbReference type="RuleBase" id="RU366006"/>
    </source>
</evidence>
<dbReference type="InterPro" id="IPR034603">
    <property type="entry name" value="Dipeptide_epimerase"/>
</dbReference>
<feature type="binding site" evidence="6">
    <location>
        <position position="178"/>
    </location>
    <ligand>
        <name>Mg(2+)</name>
        <dbReference type="ChEBI" id="CHEBI:18420"/>
    </ligand>
</feature>
<feature type="active site" description="Proton acceptor; specific for (R)-substrate epimerization" evidence="5">
    <location>
        <position position="154"/>
    </location>
</feature>
<comment type="similarity">
    <text evidence="1 7">Belongs to the mandelate racemase/muconate lactonizing enzyme family.</text>
</comment>
<evidence type="ECO:0000313" key="9">
    <source>
        <dbReference type="EMBL" id="GGA83896.1"/>
    </source>
</evidence>
<evidence type="ECO:0000259" key="8">
    <source>
        <dbReference type="SMART" id="SM00922"/>
    </source>
</evidence>
<evidence type="ECO:0000256" key="4">
    <source>
        <dbReference type="ARBA" id="ARBA00023235"/>
    </source>
</evidence>
<dbReference type="SUPFAM" id="SSF51604">
    <property type="entry name" value="Enolase C-terminal domain-like"/>
    <property type="match status" value="1"/>
</dbReference>
<dbReference type="Pfam" id="PF02746">
    <property type="entry name" value="MR_MLE_N"/>
    <property type="match status" value="1"/>
</dbReference>
<dbReference type="RefSeq" id="WP_188927961.1">
    <property type="nucleotide sequence ID" value="NZ_BMJC01000001.1"/>
</dbReference>
<keyword evidence="2 6" id="KW-0479">Metal-binding</keyword>
<comment type="cofactor">
    <cofactor evidence="6 7">
        <name>Mg(2+)</name>
        <dbReference type="ChEBI" id="CHEBI:18420"/>
    </cofactor>
    <text evidence="6 7">Binds 1 Mg(2+) ion per subunit.</text>
</comment>
<feature type="domain" description="Mandelate racemase/muconate lactonizing enzyme C-terminal" evidence="8">
    <location>
        <begin position="136"/>
        <end position="225"/>
    </location>
</feature>
<gene>
    <name evidence="9" type="primary">ykfB</name>
    <name evidence="9" type="ORF">GCM10011511_03810</name>
</gene>
<dbReference type="AlphaFoldDB" id="A0A8J2U7S2"/>
<dbReference type="InterPro" id="IPR013342">
    <property type="entry name" value="Mandelate_racemase_C"/>
</dbReference>
<feature type="active site" description="Proton acceptor; specific for (S)-substrate epimerization" evidence="5">
    <location>
        <position position="251"/>
    </location>
</feature>
<evidence type="ECO:0000313" key="10">
    <source>
        <dbReference type="Proteomes" id="UP000607559"/>
    </source>
</evidence>
<keyword evidence="3 6" id="KW-0460">Magnesium</keyword>
<keyword evidence="10" id="KW-1185">Reference proteome</keyword>
<accession>A0A8J2U7S2</accession>
<dbReference type="SMART" id="SM00922">
    <property type="entry name" value="MR_MLE"/>
    <property type="match status" value="1"/>
</dbReference>
<dbReference type="SUPFAM" id="SSF54826">
    <property type="entry name" value="Enolase N-terminal domain-like"/>
    <property type="match status" value="1"/>
</dbReference>
<dbReference type="EC" id="5.1.1.-" evidence="7"/>
<dbReference type="PROSITE" id="PS00909">
    <property type="entry name" value="MR_MLE_2"/>
    <property type="match status" value="1"/>
</dbReference>
<reference evidence="9" key="2">
    <citation type="submission" date="2020-09" db="EMBL/GenBank/DDBJ databases">
        <authorList>
            <person name="Sun Q."/>
            <person name="Zhou Y."/>
        </authorList>
    </citation>
    <scope>NUCLEOTIDE SEQUENCE</scope>
    <source>
        <strain evidence="9">CGMCC 1.15448</strain>
    </source>
</reference>
<dbReference type="InterPro" id="IPR029017">
    <property type="entry name" value="Enolase-like_N"/>
</dbReference>
<dbReference type="GO" id="GO:0016855">
    <property type="term" value="F:racemase and epimerase activity, acting on amino acids and derivatives"/>
    <property type="evidence" value="ECO:0007669"/>
    <property type="project" value="UniProtKB-UniRule"/>
</dbReference>
<dbReference type="InterPro" id="IPR018110">
    <property type="entry name" value="Mandel_Rmase/mucon_lact_enz_CS"/>
</dbReference>
<dbReference type="SFLD" id="SFLDS00001">
    <property type="entry name" value="Enolase"/>
    <property type="match status" value="1"/>
</dbReference>
<dbReference type="InterPro" id="IPR034593">
    <property type="entry name" value="DgoD-like"/>
</dbReference>
<dbReference type="InterPro" id="IPR013341">
    <property type="entry name" value="Mandelate_racemase_N_dom"/>
</dbReference>
<comment type="caution">
    <text evidence="9">The sequence shown here is derived from an EMBL/GenBank/DDBJ whole genome shotgun (WGS) entry which is preliminary data.</text>
</comment>
<feature type="binding site" evidence="6">
    <location>
        <position position="229"/>
    </location>
    <ligand>
        <name>Mg(2+)</name>
        <dbReference type="ChEBI" id="CHEBI:18420"/>
    </ligand>
</feature>
<dbReference type="PANTHER" id="PTHR48080">
    <property type="entry name" value="D-GALACTONATE DEHYDRATASE-RELATED"/>
    <property type="match status" value="1"/>
</dbReference>
<dbReference type="PANTHER" id="PTHR48080:SF3">
    <property type="entry name" value="ENOLASE SUPERFAMILY MEMBER DDB_G0284701"/>
    <property type="match status" value="1"/>
</dbReference>
<evidence type="ECO:0000256" key="3">
    <source>
        <dbReference type="ARBA" id="ARBA00022842"/>
    </source>
</evidence>
<reference evidence="9" key="1">
    <citation type="journal article" date="2014" name="Int. J. Syst. Evol. Microbiol.">
        <title>Complete genome sequence of Corynebacterium casei LMG S-19264T (=DSM 44701T), isolated from a smear-ripened cheese.</title>
        <authorList>
            <consortium name="US DOE Joint Genome Institute (JGI-PGF)"/>
            <person name="Walter F."/>
            <person name="Albersmeier A."/>
            <person name="Kalinowski J."/>
            <person name="Ruckert C."/>
        </authorList>
    </citation>
    <scope>NUCLEOTIDE SEQUENCE</scope>
    <source>
        <strain evidence="9">CGMCC 1.15448</strain>
    </source>
</reference>
<proteinExistence type="inferred from homology"/>
<dbReference type="SFLD" id="SFLDF00009">
    <property type="entry name" value="o-succinylbenzoate_synthase"/>
    <property type="match status" value="1"/>
</dbReference>
<dbReference type="GO" id="GO:0009063">
    <property type="term" value="P:amino acid catabolic process"/>
    <property type="evidence" value="ECO:0007669"/>
    <property type="project" value="InterPro"/>
</dbReference>
<sequence>MICNYYSYSLPFRHPFTISRGTKTHQPTLLVELEHKGLKGYGEAPAIAYYHIPVEKMIADLEANKAMIERFALTDPKRYWHYLHHLLPQNPFLVCALDIAAWDLFGKQVGKPLFSLWGLDPAKGPQTDFTIGIDSVDKMVAKMKEKPWPIYKIKLGVEEDIAIVEALRQHTDARLRVDANAGWTVDEALRKIPRLAELGVEFVEQPLAKDDWEGMKVLYRQSALPLFADESCVKEEDVEACHEHFHGINIKLTKCSGLTPARRMIEKARSLGMKVMVGSMNESTVGSAAIAHLLPELDFVDMDGPLLLSEDLATGLVFDFGKVTIPRGPGLGVSFTGKKNSLPM</sequence>
<dbReference type="InterPro" id="IPR029065">
    <property type="entry name" value="Enolase_C-like"/>
</dbReference>
<dbReference type="CDD" id="cd03319">
    <property type="entry name" value="L-Ala-DL-Glu_epimerase"/>
    <property type="match status" value="1"/>
</dbReference>
<evidence type="ECO:0000256" key="6">
    <source>
        <dbReference type="PIRSR" id="PIRSR634603-3"/>
    </source>
</evidence>
<protein>
    <recommendedName>
        <fullName evidence="7">Dipeptide epimerase</fullName>
        <ecNumber evidence="7">5.1.1.-</ecNumber>
    </recommendedName>
</protein>
<organism evidence="9 10">
    <name type="scientific">Puia dinghuensis</name>
    <dbReference type="NCBI Taxonomy" id="1792502"/>
    <lineage>
        <taxon>Bacteria</taxon>
        <taxon>Pseudomonadati</taxon>
        <taxon>Bacteroidota</taxon>
        <taxon>Chitinophagia</taxon>
        <taxon>Chitinophagales</taxon>
        <taxon>Chitinophagaceae</taxon>
        <taxon>Puia</taxon>
    </lineage>
</organism>
<dbReference type="EMBL" id="BMJC01000001">
    <property type="protein sequence ID" value="GGA83896.1"/>
    <property type="molecule type" value="Genomic_DNA"/>
</dbReference>
<dbReference type="Gene3D" id="3.20.20.120">
    <property type="entry name" value="Enolase-like C-terminal domain"/>
    <property type="match status" value="1"/>
</dbReference>
<evidence type="ECO:0000256" key="5">
    <source>
        <dbReference type="PIRSR" id="PIRSR634603-1"/>
    </source>
</evidence>
<feature type="binding site" evidence="6">
    <location>
        <position position="204"/>
    </location>
    <ligand>
        <name>Mg(2+)</name>
        <dbReference type="ChEBI" id="CHEBI:18420"/>
    </ligand>
</feature>
<dbReference type="GO" id="GO:0000287">
    <property type="term" value="F:magnesium ion binding"/>
    <property type="evidence" value="ECO:0007669"/>
    <property type="project" value="UniProtKB-ARBA"/>
</dbReference>
<evidence type="ECO:0000256" key="2">
    <source>
        <dbReference type="ARBA" id="ARBA00022723"/>
    </source>
</evidence>
<name>A0A8J2U7S2_9BACT</name>
<dbReference type="Gene3D" id="3.30.390.10">
    <property type="entry name" value="Enolase-like, N-terminal domain"/>
    <property type="match status" value="1"/>
</dbReference>
<dbReference type="InterPro" id="IPR036849">
    <property type="entry name" value="Enolase-like_C_sf"/>
</dbReference>
<evidence type="ECO:0000256" key="1">
    <source>
        <dbReference type="ARBA" id="ARBA00008031"/>
    </source>
</evidence>